<evidence type="ECO:0000313" key="2">
    <source>
        <dbReference type="EMBL" id="CAG5128787.1"/>
    </source>
</evidence>
<evidence type="ECO:0000256" key="1">
    <source>
        <dbReference type="SAM" id="MobiDB-lite"/>
    </source>
</evidence>
<comment type="caution">
    <text evidence="2">The sequence shown here is derived from an EMBL/GenBank/DDBJ whole genome shotgun (WGS) entry which is preliminary data.</text>
</comment>
<protein>
    <recommendedName>
        <fullName evidence="4">Timeless</fullName>
    </recommendedName>
</protein>
<dbReference type="AlphaFoldDB" id="A0A8S3ZH61"/>
<feature type="non-terminal residue" evidence="2">
    <location>
        <position position="1"/>
    </location>
</feature>
<dbReference type="InterPro" id="IPR044998">
    <property type="entry name" value="Timeless"/>
</dbReference>
<dbReference type="GO" id="GO:0003677">
    <property type="term" value="F:DNA binding"/>
    <property type="evidence" value="ECO:0007669"/>
    <property type="project" value="TreeGrafter"/>
</dbReference>
<dbReference type="PANTHER" id="PTHR22940:SF5">
    <property type="entry name" value="PROTEIN TIMELESS"/>
    <property type="match status" value="1"/>
</dbReference>
<feature type="region of interest" description="Disordered" evidence="1">
    <location>
        <begin position="346"/>
        <end position="365"/>
    </location>
</feature>
<gene>
    <name evidence="2" type="ORF">CUNI_LOCUS14345</name>
</gene>
<organism evidence="2 3">
    <name type="scientific">Candidula unifasciata</name>
    <dbReference type="NCBI Taxonomy" id="100452"/>
    <lineage>
        <taxon>Eukaryota</taxon>
        <taxon>Metazoa</taxon>
        <taxon>Spiralia</taxon>
        <taxon>Lophotrochozoa</taxon>
        <taxon>Mollusca</taxon>
        <taxon>Gastropoda</taxon>
        <taxon>Heterobranchia</taxon>
        <taxon>Euthyneura</taxon>
        <taxon>Panpulmonata</taxon>
        <taxon>Eupulmonata</taxon>
        <taxon>Stylommatophora</taxon>
        <taxon>Helicina</taxon>
        <taxon>Helicoidea</taxon>
        <taxon>Geomitridae</taxon>
        <taxon>Candidula</taxon>
    </lineage>
</organism>
<evidence type="ECO:0000313" key="3">
    <source>
        <dbReference type="Proteomes" id="UP000678393"/>
    </source>
</evidence>
<evidence type="ECO:0008006" key="4">
    <source>
        <dbReference type="Google" id="ProtNLM"/>
    </source>
</evidence>
<dbReference type="GO" id="GO:0006281">
    <property type="term" value="P:DNA repair"/>
    <property type="evidence" value="ECO:0007669"/>
    <property type="project" value="TreeGrafter"/>
</dbReference>
<dbReference type="PANTHER" id="PTHR22940">
    <property type="entry name" value="TIMEOUT/TIMELESS-2"/>
    <property type="match status" value="1"/>
</dbReference>
<dbReference type="Proteomes" id="UP000678393">
    <property type="component" value="Unassembled WGS sequence"/>
</dbReference>
<name>A0A8S3ZH61_9EUPU</name>
<dbReference type="GO" id="GO:0043111">
    <property type="term" value="P:replication fork arrest"/>
    <property type="evidence" value="ECO:0007669"/>
    <property type="project" value="TreeGrafter"/>
</dbReference>
<dbReference type="GO" id="GO:0000076">
    <property type="term" value="P:DNA replication checkpoint signaling"/>
    <property type="evidence" value="ECO:0007669"/>
    <property type="project" value="TreeGrafter"/>
</dbReference>
<dbReference type="EMBL" id="CAJHNH020003223">
    <property type="protein sequence ID" value="CAG5128787.1"/>
    <property type="molecule type" value="Genomic_DNA"/>
</dbReference>
<dbReference type="OrthoDB" id="6429365at2759"/>
<keyword evidence="3" id="KW-1185">Reference proteome</keyword>
<accession>A0A8S3ZH61</accession>
<reference evidence="2" key="1">
    <citation type="submission" date="2021-04" db="EMBL/GenBank/DDBJ databases">
        <authorList>
            <consortium name="Molecular Ecology Group"/>
        </authorList>
    </citation>
    <scope>NUCLEOTIDE SEQUENCE</scope>
</reference>
<sequence length="407" mass="47261">TPKGHQRVKAEVIRVSVAAKVVKEQIPKDQESFTWRQQKKENLSSINQSSCLMDMDILVSYLKKFATDIMYSGFVDLVENIMKALLTKYDNILDHSFLMWTVGFFLSFAHQQELDFSRFKEVLNLDLFGFLVYEAVKCCEALEVKHRQKQDLSVEKHRLHLVVCTLNQMFRTLLANSNMEYLVSLQKCLSQMTDLRNAFILLIRRQLIEEQSDVYLRDLVQTNHVLMLMIEQWMSHGFIGEHSGFSMISHVNQFATKTIMAKYGSLLEHHDLSKESVNVAVLTMMYHVVGDCKRQDTLMQLPILKSFSEMWAENAVREQEEFKDLIEFVLEVFMSDAEKDPNLCAENLFDNSDGQQRATDRSRSTKFSEEEQILIFTWMSELLGTTGVENVITKKLSEHGFSKKTEQ</sequence>
<feature type="non-terminal residue" evidence="2">
    <location>
        <position position="407"/>
    </location>
</feature>
<dbReference type="GO" id="GO:0031298">
    <property type="term" value="C:replication fork protection complex"/>
    <property type="evidence" value="ECO:0007669"/>
    <property type="project" value="TreeGrafter"/>
</dbReference>
<proteinExistence type="predicted"/>